<protein>
    <recommendedName>
        <fullName evidence="4">DUF2336 domain-containing protein</fullName>
    </recommendedName>
</protein>
<evidence type="ECO:0000313" key="3">
    <source>
        <dbReference type="Proteomes" id="UP000199236"/>
    </source>
</evidence>
<dbReference type="Proteomes" id="UP000199236">
    <property type="component" value="Unassembled WGS sequence"/>
</dbReference>
<keyword evidence="3" id="KW-1185">Reference proteome</keyword>
<dbReference type="InterPro" id="IPR011989">
    <property type="entry name" value="ARM-like"/>
</dbReference>
<organism evidence="2 3">
    <name type="scientific">Cohaesibacter marisflavi</name>
    <dbReference type="NCBI Taxonomy" id="655353"/>
    <lineage>
        <taxon>Bacteria</taxon>
        <taxon>Pseudomonadati</taxon>
        <taxon>Pseudomonadota</taxon>
        <taxon>Alphaproteobacteria</taxon>
        <taxon>Hyphomicrobiales</taxon>
        <taxon>Cohaesibacteraceae</taxon>
    </lineage>
</organism>
<name>A0A1I5DAE9_9HYPH</name>
<evidence type="ECO:0000256" key="1">
    <source>
        <dbReference type="SAM" id="MobiDB-lite"/>
    </source>
</evidence>
<reference evidence="2 3" key="1">
    <citation type="submission" date="2016-10" db="EMBL/GenBank/DDBJ databases">
        <authorList>
            <person name="de Groot N.N."/>
        </authorList>
    </citation>
    <scope>NUCLEOTIDE SEQUENCE [LARGE SCALE GENOMIC DNA]</scope>
    <source>
        <strain evidence="2 3">CGMCC 1.9157</strain>
    </source>
</reference>
<proteinExistence type="predicted"/>
<sequence length="364" mass="41255">MAAVVLFGEFMTDDIVDQFQSLAREKDPSARSLLVRKVAAEYVRRTGHEPTDAERELFSSLVLDLYDQIDLSVRRDIITLLARTRHISTPLAEKLAGENDELVTTLYEYSPMLSQETLLQAARERSESVLRAIARRQRVPEPVVDALMSRGQNEVVCELLRNLGSDFSSNALLLCAIICQTSLEIQSLMAARGLADQVFQQRMRRHAEQGCPFLPDPLSRATLDGTLEQLVADMEARLFQTDELSDDPTRDELLVKINLGELTFDNLLETLISKEGKEDVIWLLKDAPGLSTNAMEHLLASETNRILTRLLLEQDVSVKTFAALTKWRVEHVGFPTRHVHREVENYRQSMSQKRKSEKQMHGAI</sequence>
<dbReference type="STRING" id="655353.SAMN04488056_102532"/>
<dbReference type="Gene3D" id="1.25.10.10">
    <property type="entry name" value="Leucine-rich Repeat Variant"/>
    <property type="match status" value="1"/>
</dbReference>
<dbReference type="Pfam" id="PF10098">
    <property type="entry name" value="DUF2336"/>
    <property type="match status" value="1"/>
</dbReference>
<dbReference type="AlphaFoldDB" id="A0A1I5DAE9"/>
<dbReference type="InterPro" id="IPR019285">
    <property type="entry name" value="DUF2336"/>
</dbReference>
<feature type="region of interest" description="Disordered" evidence="1">
    <location>
        <begin position="345"/>
        <end position="364"/>
    </location>
</feature>
<accession>A0A1I5DAE9</accession>
<evidence type="ECO:0000313" key="2">
    <source>
        <dbReference type="EMBL" id="SFN96173.1"/>
    </source>
</evidence>
<gene>
    <name evidence="2" type="ORF">SAMN04488056_102532</name>
</gene>
<evidence type="ECO:0008006" key="4">
    <source>
        <dbReference type="Google" id="ProtNLM"/>
    </source>
</evidence>
<dbReference type="EMBL" id="FOVR01000002">
    <property type="protein sequence ID" value="SFN96173.1"/>
    <property type="molecule type" value="Genomic_DNA"/>
</dbReference>